<dbReference type="NCBIfam" id="TIGR01994">
    <property type="entry name" value="SUF_scaf_2"/>
    <property type="match status" value="1"/>
</dbReference>
<accession>A0A5R9J559</accession>
<evidence type="ECO:0000313" key="3">
    <source>
        <dbReference type="Proteomes" id="UP000305654"/>
    </source>
</evidence>
<comment type="caution">
    <text evidence="2">The sequence shown here is derived from an EMBL/GenBank/DDBJ whole genome shotgun (WGS) entry which is preliminary data.</text>
</comment>
<sequence length="160" mass="16878">MQGPQATTADPMSDLYQQLIVERARAPHRAGVLEPADGGAEGDNPFCGDRVQVTVRLGADGGVAESRHRTRGCAICTASADLMAESVEGLQRPAIASLYERFGAMLQSGESGTTDSLGLLAAFRSLHEYRSRIRCATLPWTALLDAMSEAAGPGSGRKDT</sequence>
<dbReference type="GO" id="GO:0016226">
    <property type="term" value="P:iron-sulfur cluster assembly"/>
    <property type="evidence" value="ECO:0007669"/>
    <property type="project" value="InterPro"/>
</dbReference>
<dbReference type="AlphaFoldDB" id="A0A5R9J559"/>
<protein>
    <submittedName>
        <fullName evidence="2">SUF system NifU family Fe-S cluster assembly protein</fullName>
    </submittedName>
</protein>
<proteinExistence type="predicted"/>
<name>A0A5R9J559_9PROT</name>
<reference evidence="2 3" key="1">
    <citation type="submission" date="2019-05" db="EMBL/GenBank/DDBJ databases">
        <authorList>
            <person name="Pankratov T."/>
            <person name="Grouzdev D."/>
        </authorList>
    </citation>
    <scope>NUCLEOTIDE SEQUENCE [LARGE SCALE GENOMIC DNA]</scope>
    <source>
        <strain evidence="2 3">KEBCLARHB70R</strain>
    </source>
</reference>
<feature type="domain" description="NIF system FeS cluster assembly NifU N-terminal" evidence="1">
    <location>
        <begin position="16"/>
        <end position="135"/>
    </location>
</feature>
<organism evidence="2 3">
    <name type="scientific">Lichenicoccus roseus</name>
    <dbReference type="NCBI Taxonomy" id="2683649"/>
    <lineage>
        <taxon>Bacteria</taxon>
        <taxon>Pseudomonadati</taxon>
        <taxon>Pseudomonadota</taxon>
        <taxon>Alphaproteobacteria</taxon>
        <taxon>Acetobacterales</taxon>
        <taxon>Acetobacteraceae</taxon>
        <taxon>Lichenicoccus</taxon>
    </lineage>
</organism>
<dbReference type="InterPro" id="IPR002871">
    <property type="entry name" value="NIF_FeS_clus_asmbl_NifU_N"/>
</dbReference>
<dbReference type="GO" id="GO:0005506">
    <property type="term" value="F:iron ion binding"/>
    <property type="evidence" value="ECO:0007669"/>
    <property type="project" value="InterPro"/>
</dbReference>
<gene>
    <name evidence="2" type="ORF">FE263_12085</name>
</gene>
<dbReference type="SUPFAM" id="SSF82649">
    <property type="entry name" value="SufE/NifU"/>
    <property type="match status" value="1"/>
</dbReference>
<evidence type="ECO:0000313" key="2">
    <source>
        <dbReference type="EMBL" id="TLU72754.1"/>
    </source>
</evidence>
<dbReference type="GO" id="GO:0051536">
    <property type="term" value="F:iron-sulfur cluster binding"/>
    <property type="evidence" value="ECO:0007669"/>
    <property type="project" value="InterPro"/>
</dbReference>
<dbReference type="Pfam" id="PF01592">
    <property type="entry name" value="NifU_N"/>
    <property type="match status" value="1"/>
</dbReference>
<evidence type="ECO:0000259" key="1">
    <source>
        <dbReference type="Pfam" id="PF01592"/>
    </source>
</evidence>
<dbReference type="OrthoDB" id="9804157at2"/>
<keyword evidence="3" id="KW-1185">Reference proteome</keyword>
<dbReference type="CDD" id="cd06664">
    <property type="entry name" value="IscU_like"/>
    <property type="match status" value="1"/>
</dbReference>
<dbReference type="EMBL" id="VCDI01000003">
    <property type="protein sequence ID" value="TLU72754.1"/>
    <property type="molecule type" value="Genomic_DNA"/>
</dbReference>
<dbReference type="Proteomes" id="UP000305654">
    <property type="component" value="Unassembled WGS sequence"/>
</dbReference>
<dbReference type="Gene3D" id="3.90.1010.10">
    <property type="match status" value="1"/>
</dbReference>